<protein>
    <submittedName>
        <fullName evidence="1">Uncharacterized protein</fullName>
    </submittedName>
</protein>
<gene>
    <name evidence="1" type="ORF">DQG23_27820</name>
</gene>
<proteinExistence type="predicted"/>
<organism evidence="1 2">
    <name type="scientific">Paenibacillus contaminans</name>
    <dbReference type="NCBI Taxonomy" id="450362"/>
    <lineage>
        <taxon>Bacteria</taxon>
        <taxon>Bacillati</taxon>
        <taxon>Bacillota</taxon>
        <taxon>Bacilli</taxon>
        <taxon>Bacillales</taxon>
        <taxon>Paenibacillaceae</taxon>
        <taxon>Paenibacillus</taxon>
    </lineage>
</organism>
<sequence length="80" mass="9150">MLRKVYRDQEEESAFDELVTKTFSGESAKGAGQSFRAVNLPYSAENRIVSNGKFCLQSLLFSIQELRQRSGRRRMVVFGK</sequence>
<name>A0A329M9W2_9BACL</name>
<evidence type="ECO:0000313" key="2">
    <source>
        <dbReference type="Proteomes" id="UP000250369"/>
    </source>
</evidence>
<comment type="caution">
    <text evidence="1">The sequence shown here is derived from an EMBL/GenBank/DDBJ whole genome shotgun (WGS) entry which is preliminary data.</text>
</comment>
<keyword evidence="2" id="KW-1185">Reference proteome</keyword>
<dbReference type="Proteomes" id="UP000250369">
    <property type="component" value="Unassembled WGS sequence"/>
</dbReference>
<reference evidence="1 2" key="1">
    <citation type="journal article" date="2009" name="Int. J. Syst. Evol. Microbiol.">
        <title>Paenibacillus contaminans sp. nov., isolated from a contaminated laboratory plate.</title>
        <authorList>
            <person name="Chou J.H."/>
            <person name="Lee J.H."/>
            <person name="Lin M.C."/>
            <person name="Chang P.S."/>
            <person name="Arun A.B."/>
            <person name="Young C.C."/>
            <person name="Chen W.M."/>
        </authorList>
    </citation>
    <scope>NUCLEOTIDE SEQUENCE [LARGE SCALE GENOMIC DNA]</scope>
    <source>
        <strain evidence="1 2">CKOBP-6</strain>
    </source>
</reference>
<evidence type="ECO:0000313" key="1">
    <source>
        <dbReference type="EMBL" id="RAV16650.1"/>
    </source>
</evidence>
<accession>A0A329M9W2</accession>
<dbReference type="AlphaFoldDB" id="A0A329M9W2"/>
<dbReference type="EMBL" id="QMFB01000020">
    <property type="protein sequence ID" value="RAV16650.1"/>
    <property type="molecule type" value="Genomic_DNA"/>
</dbReference>